<reference evidence="1 2" key="1">
    <citation type="submission" date="2024-08" db="EMBL/GenBank/DDBJ databases">
        <title>The draft genome of Apodemus speciosus.</title>
        <authorList>
            <person name="Nabeshima K."/>
            <person name="Suzuki S."/>
            <person name="Onuma M."/>
        </authorList>
    </citation>
    <scope>NUCLEOTIDE SEQUENCE [LARGE SCALE GENOMIC DNA]</scope>
    <source>
        <strain evidence="1">IB14-021</strain>
    </source>
</reference>
<dbReference type="EMBL" id="BAAFST010000005">
    <property type="protein sequence ID" value="GAB1289754.1"/>
    <property type="molecule type" value="Genomic_DNA"/>
</dbReference>
<proteinExistence type="predicted"/>
<gene>
    <name evidence="1" type="ORF">APTSU1_000498400</name>
</gene>
<accession>A0ABQ0ERU9</accession>
<keyword evidence="2" id="KW-1185">Reference proteome</keyword>
<organism evidence="1 2">
    <name type="scientific">Apodemus speciosus</name>
    <name type="common">Large Japanese field mouse</name>
    <dbReference type="NCBI Taxonomy" id="105296"/>
    <lineage>
        <taxon>Eukaryota</taxon>
        <taxon>Metazoa</taxon>
        <taxon>Chordata</taxon>
        <taxon>Craniata</taxon>
        <taxon>Vertebrata</taxon>
        <taxon>Euteleostomi</taxon>
        <taxon>Mammalia</taxon>
        <taxon>Eutheria</taxon>
        <taxon>Euarchontoglires</taxon>
        <taxon>Glires</taxon>
        <taxon>Rodentia</taxon>
        <taxon>Myomorpha</taxon>
        <taxon>Muroidea</taxon>
        <taxon>Muridae</taxon>
        <taxon>Murinae</taxon>
        <taxon>Apodemus</taxon>
    </lineage>
</organism>
<protein>
    <submittedName>
        <fullName evidence="1">Uncharacterized protein</fullName>
    </submittedName>
</protein>
<evidence type="ECO:0000313" key="1">
    <source>
        <dbReference type="EMBL" id="GAB1289754.1"/>
    </source>
</evidence>
<sequence length="41" mass="4424">MCVSAPCSFLVSSKAVGSPRTGIVVLVRNLCPLKEQERFNS</sequence>
<name>A0ABQ0ERU9_APOSI</name>
<comment type="caution">
    <text evidence="1">The sequence shown here is derived from an EMBL/GenBank/DDBJ whole genome shotgun (WGS) entry which is preliminary data.</text>
</comment>
<evidence type="ECO:0000313" key="2">
    <source>
        <dbReference type="Proteomes" id="UP001623349"/>
    </source>
</evidence>
<dbReference type="Proteomes" id="UP001623349">
    <property type="component" value="Unassembled WGS sequence"/>
</dbReference>